<dbReference type="Proteomes" id="UP000887574">
    <property type="component" value="Unplaced"/>
</dbReference>
<protein>
    <submittedName>
        <fullName evidence="2">Peptidase S1 domain-containing protein</fullName>
    </submittedName>
</protein>
<evidence type="ECO:0000313" key="2">
    <source>
        <dbReference type="WBParaSite" id="jg18214"/>
    </source>
</evidence>
<keyword evidence="1" id="KW-1185">Reference proteome</keyword>
<sequence length="78" mass="8448">MKPEACNATDKNACSGDSGGGIISRFLDDNRDHRYFLLGMTSFGSDCIHLSAGNEARAQIYTGIINQHHDDISSFIGL</sequence>
<accession>A0A915DCK3</accession>
<dbReference type="Gene3D" id="2.40.10.10">
    <property type="entry name" value="Trypsin-like serine proteases"/>
    <property type="match status" value="1"/>
</dbReference>
<dbReference type="SUPFAM" id="SSF50494">
    <property type="entry name" value="Trypsin-like serine proteases"/>
    <property type="match status" value="1"/>
</dbReference>
<dbReference type="InterPro" id="IPR009003">
    <property type="entry name" value="Peptidase_S1_PA"/>
</dbReference>
<dbReference type="WBParaSite" id="jg18214">
    <property type="protein sequence ID" value="jg18214"/>
    <property type="gene ID" value="jg18214"/>
</dbReference>
<dbReference type="InterPro" id="IPR043504">
    <property type="entry name" value="Peptidase_S1_PA_chymotrypsin"/>
</dbReference>
<proteinExistence type="predicted"/>
<dbReference type="AlphaFoldDB" id="A0A915DCK3"/>
<evidence type="ECO:0000313" key="1">
    <source>
        <dbReference type="Proteomes" id="UP000887574"/>
    </source>
</evidence>
<organism evidence="1 2">
    <name type="scientific">Ditylenchus dipsaci</name>
    <dbReference type="NCBI Taxonomy" id="166011"/>
    <lineage>
        <taxon>Eukaryota</taxon>
        <taxon>Metazoa</taxon>
        <taxon>Ecdysozoa</taxon>
        <taxon>Nematoda</taxon>
        <taxon>Chromadorea</taxon>
        <taxon>Rhabditida</taxon>
        <taxon>Tylenchina</taxon>
        <taxon>Tylenchomorpha</taxon>
        <taxon>Sphaerularioidea</taxon>
        <taxon>Anguinidae</taxon>
        <taxon>Anguininae</taxon>
        <taxon>Ditylenchus</taxon>
    </lineage>
</organism>
<reference evidence="2" key="1">
    <citation type="submission" date="2022-11" db="UniProtKB">
        <authorList>
            <consortium name="WormBaseParasite"/>
        </authorList>
    </citation>
    <scope>IDENTIFICATION</scope>
</reference>
<name>A0A915DCK3_9BILA</name>